<evidence type="ECO:0000256" key="11">
    <source>
        <dbReference type="ARBA" id="ARBA00032305"/>
    </source>
</evidence>
<comment type="similarity">
    <text evidence="3">Belongs to the class II aldolase/RraA-like family.</text>
</comment>
<dbReference type="EC" id="4.1.3.17" evidence="5"/>
<proteinExistence type="inferred from homology"/>
<evidence type="ECO:0000256" key="9">
    <source>
        <dbReference type="ARBA" id="ARBA00029596"/>
    </source>
</evidence>
<evidence type="ECO:0000256" key="8">
    <source>
        <dbReference type="ARBA" id="ARBA00025046"/>
    </source>
</evidence>
<dbReference type="GO" id="GO:0008948">
    <property type="term" value="F:oxaloacetate decarboxylase activity"/>
    <property type="evidence" value="ECO:0007669"/>
    <property type="project" value="UniProtKB-EC"/>
</dbReference>
<feature type="binding site" evidence="13">
    <location>
        <position position="112"/>
    </location>
    <ligand>
        <name>substrate</name>
    </ligand>
</feature>
<feature type="binding site" evidence="13">
    <location>
        <begin position="90"/>
        <end position="93"/>
    </location>
    <ligand>
        <name>substrate</name>
    </ligand>
</feature>
<comment type="cofactor">
    <cofactor evidence="13">
        <name>Mg(2+)</name>
        <dbReference type="ChEBI" id="CHEBI:18420"/>
    </cofactor>
</comment>
<evidence type="ECO:0000313" key="15">
    <source>
        <dbReference type="Proteomes" id="UP000654257"/>
    </source>
</evidence>
<keyword evidence="13" id="KW-0479">Metal-binding</keyword>
<dbReference type="PANTHER" id="PTHR33254">
    <property type="entry name" value="4-HYDROXY-4-METHYL-2-OXOGLUTARATE ALDOLASE 3-RELATED"/>
    <property type="match status" value="1"/>
</dbReference>
<gene>
    <name evidence="14" type="ORF">GCM10007304_48440</name>
</gene>
<evidence type="ECO:0000256" key="4">
    <source>
        <dbReference type="ARBA" id="ARBA00011233"/>
    </source>
</evidence>
<accession>A0A917LJ03</accession>
<dbReference type="EMBL" id="BMCU01000008">
    <property type="protein sequence ID" value="GGG28883.1"/>
    <property type="molecule type" value="Genomic_DNA"/>
</dbReference>
<comment type="catalytic activity">
    <reaction evidence="12">
        <text>oxaloacetate + H(+) = pyruvate + CO2</text>
        <dbReference type="Rhea" id="RHEA:15641"/>
        <dbReference type="ChEBI" id="CHEBI:15361"/>
        <dbReference type="ChEBI" id="CHEBI:15378"/>
        <dbReference type="ChEBI" id="CHEBI:16452"/>
        <dbReference type="ChEBI" id="CHEBI:16526"/>
        <dbReference type="EC" id="4.1.1.112"/>
    </reaction>
</comment>
<comment type="function">
    <text evidence="8">Catalyzes the aldol cleavage of 4-hydroxy-4-methyl-2-oxoglutarate (HMG) into 2 molecules of pyruvate. Also contains a secondary oxaloacetate (OAA) decarboxylase activity due to the common pyruvate enolate transition state formed following C-C bond cleavage in the retro-aldol and decarboxylation reactions.</text>
</comment>
<reference evidence="14" key="1">
    <citation type="journal article" date="2014" name="Int. J. Syst. Evol. Microbiol.">
        <title>Complete genome sequence of Corynebacterium casei LMG S-19264T (=DSM 44701T), isolated from a smear-ripened cheese.</title>
        <authorList>
            <consortium name="US DOE Joint Genome Institute (JGI-PGF)"/>
            <person name="Walter F."/>
            <person name="Albersmeier A."/>
            <person name="Kalinowski J."/>
            <person name="Ruckert C."/>
        </authorList>
    </citation>
    <scope>NUCLEOTIDE SEQUENCE</scope>
    <source>
        <strain evidence="14">CCM 7905</strain>
    </source>
</reference>
<keyword evidence="13" id="KW-0460">Magnesium</keyword>
<dbReference type="InterPro" id="IPR036704">
    <property type="entry name" value="RraA/RraA-like_sf"/>
</dbReference>
<feature type="binding site" evidence="13">
    <location>
        <position position="113"/>
    </location>
    <ligand>
        <name>Mg(2+)</name>
        <dbReference type="ChEBI" id="CHEBI:18420"/>
    </ligand>
</feature>
<comment type="cofactor">
    <cofactor evidence="2">
        <name>a divalent metal cation</name>
        <dbReference type="ChEBI" id="CHEBI:60240"/>
    </cofactor>
</comment>
<sequence length="220" mass="23584">MTDHAQITEDLSALDTSHLSDALDKLGLAGQCAGLLPLDRTVRLVGRAFTVRYVPVGDDGGTVGDYIDDLDPGTVVVLDNAGRLDTTVWGDLLTATASHRGVSGTVIDGVCRDSDCAVELNYPVFSRSRWMRTGKDRVRVDGYNVPVSVGGVRVEQGDWLVGDADGVVSIPLGRVGEVIDLASGIRDTEDVIRRAVRSGQSLTDARRAHGYHTLQTRRKG</sequence>
<evidence type="ECO:0000256" key="6">
    <source>
        <dbReference type="ARBA" id="ARBA00012947"/>
    </source>
</evidence>
<dbReference type="PANTHER" id="PTHR33254:SF4">
    <property type="entry name" value="4-HYDROXY-4-METHYL-2-OXOGLUTARATE ALDOLASE 3-RELATED"/>
    <property type="match status" value="1"/>
</dbReference>
<dbReference type="Gene3D" id="3.50.30.40">
    <property type="entry name" value="Ribonuclease E inhibitor RraA/RraA-like"/>
    <property type="match status" value="1"/>
</dbReference>
<name>A0A917LJ03_9NOCA</name>
<evidence type="ECO:0000256" key="5">
    <source>
        <dbReference type="ARBA" id="ARBA00012213"/>
    </source>
</evidence>
<evidence type="ECO:0000256" key="12">
    <source>
        <dbReference type="ARBA" id="ARBA00047973"/>
    </source>
</evidence>
<comment type="subunit">
    <text evidence="4">Homotrimer.</text>
</comment>
<evidence type="ECO:0000256" key="7">
    <source>
        <dbReference type="ARBA" id="ARBA00016549"/>
    </source>
</evidence>
<organism evidence="14 15">
    <name type="scientific">Rhodococcoides trifolii</name>
    <dbReference type="NCBI Taxonomy" id="908250"/>
    <lineage>
        <taxon>Bacteria</taxon>
        <taxon>Bacillati</taxon>
        <taxon>Actinomycetota</taxon>
        <taxon>Actinomycetes</taxon>
        <taxon>Mycobacteriales</taxon>
        <taxon>Nocardiaceae</taxon>
        <taxon>Rhodococcoides</taxon>
    </lineage>
</organism>
<dbReference type="AlphaFoldDB" id="A0A917LJ03"/>
<dbReference type="GO" id="GO:0046872">
    <property type="term" value="F:metal ion binding"/>
    <property type="evidence" value="ECO:0007669"/>
    <property type="project" value="UniProtKB-KW"/>
</dbReference>
<dbReference type="CDD" id="cd16841">
    <property type="entry name" value="RraA_family"/>
    <property type="match status" value="1"/>
</dbReference>
<evidence type="ECO:0000256" key="1">
    <source>
        <dbReference type="ARBA" id="ARBA00001342"/>
    </source>
</evidence>
<dbReference type="RefSeq" id="WP_188547906.1">
    <property type="nucleotide sequence ID" value="NZ_BMCU01000008.1"/>
</dbReference>
<evidence type="ECO:0000256" key="3">
    <source>
        <dbReference type="ARBA" id="ARBA00008621"/>
    </source>
</evidence>
<dbReference type="InterPro" id="IPR005493">
    <property type="entry name" value="RraA/RraA-like"/>
</dbReference>
<evidence type="ECO:0000256" key="13">
    <source>
        <dbReference type="PIRSR" id="PIRSR605493-1"/>
    </source>
</evidence>
<dbReference type="Pfam" id="PF03737">
    <property type="entry name" value="RraA-like"/>
    <property type="match status" value="1"/>
</dbReference>
<protein>
    <recommendedName>
        <fullName evidence="7">Putative 4-hydroxy-4-methyl-2-oxoglutarate aldolase</fullName>
        <ecNumber evidence="6">4.1.1.112</ecNumber>
        <ecNumber evidence="5">4.1.3.17</ecNumber>
    </recommendedName>
    <alternativeName>
        <fullName evidence="11">Oxaloacetate decarboxylase</fullName>
    </alternativeName>
    <alternativeName>
        <fullName evidence="9">Regulator of ribonuclease activity homolog</fullName>
    </alternativeName>
    <alternativeName>
        <fullName evidence="10">RraA-like protein</fullName>
    </alternativeName>
</protein>
<evidence type="ECO:0000256" key="2">
    <source>
        <dbReference type="ARBA" id="ARBA00001968"/>
    </source>
</evidence>
<evidence type="ECO:0000256" key="10">
    <source>
        <dbReference type="ARBA" id="ARBA00030169"/>
    </source>
</evidence>
<evidence type="ECO:0000313" key="14">
    <source>
        <dbReference type="EMBL" id="GGG28883.1"/>
    </source>
</evidence>
<reference evidence="14" key="2">
    <citation type="submission" date="2020-09" db="EMBL/GenBank/DDBJ databases">
        <authorList>
            <person name="Sun Q."/>
            <person name="Sedlacek I."/>
        </authorList>
    </citation>
    <scope>NUCLEOTIDE SEQUENCE</scope>
    <source>
        <strain evidence="14">CCM 7905</strain>
    </source>
</reference>
<comment type="caution">
    <text evidence="14">The sequence shown here is derived from an EMBL/GenBank/DDBJ whole genome shotgun (WGS) entry which is preliminary data.</text>
</comment>
<keyword evidence="15" id="KW-1185">Reference proteome</keyword>
<dbReference type="GO" id="GO:0047443">
    <property type="term" value="F:4-hydroxy-4-methyl-2-oxoglutarate aldolase activity"/>
    <property type="evidence" value="ECO:0007669"/>
    <property type="project" value="UniProtKB-EC"/>
</dbReference>
<dbReference type="EC" id="4.1.1.112" evidence="6"/>
<dbReference type="SUPFAM" id="SSF89562">
    <property type="entry name" value="RraA-like"/>
    <property type="match status" value="1"/>
</dbReference>
<dbReference type="Proteomes" id="UP000654257">
    <property type="component" value="Unassembled WGS sequence"/>
</dbReference>
<comment type="catalytic activity">
    <reaction evidence="1">
        <text>4-hydroxy-4-methyl-2-oxoglutarate = 2 pyruvate</text>
        <dbReference type="Rhea" id="RHEA:22748"/>
        <dbReference type="ChEBI" id="CHEBI:15361"/>
        <dbReference type="ChEBI" id="CHEBI:58276"/>
        <dbReference type="EC" id="4.1.3.17"/>
    </reaction>
</comment>